<evidence type="ECO:0000313" key="12">
    <source>
        <dbReference type="Proteomes" id="UP000242957"/>
    </source>
</evidence>
<keyword evidence="6 7" id="KW-0961">Cell wall biogenesis/degradation</keyword>
<dbReference type="InterPro" id="IPR050979">
    <property type="entry name" value="LD-transpeptidase"/>
</dbReference>
<evidence type="ECO:0000256" key="2">
    <source>
        <dbReference type="ARBA" id="ARBA00005992"/>
    </source>
</evidence>
<dbReference type="PIRSF" id="PIRSF029342">
    <property type="entry name" value="UCP029342_ErfK/YbiS/YcfS/YnhG"/>
    <property type="match status" value="1"/>
</dbReference>
<dbReference type="RefSeq" id="WP_084314752.1">
    <property type="nucleotide sequence ID" value="NZ_FNIJ01000006.1"/>
</dbReference>
<dbReference type="UniPathway" id="UPA00219"/>
<dbReference type="GO" id="GO:0016740">
    <property type="term" value="F:transferase activity"/>
    <property type="evidence" value="ECO:0007669"/>
    <property type="project" value="UniProtKB-KW"/>
</dbReference>
<feature type="active site" description="Proton donor/acceptor" evidence="7">
    <location>
        <position position="126"/>
    </location>
</feature>
<evidence type="ECO:0000256" key="5">
    <source>
        <dbReference type="ARBA" id="ARBA00022984"/>
    </source>
</evidence>
<gene>
    <name evidence="11" type="ORF">SAMN05216193_106268</name>
</gene>
<dbReference type="NCBIfam" id="NF004787">
    <property type="entry name" value="PRK06132.1-4"/>
    <property type="match status" value="1"/>
</dbReference>
<feature type="domain" description="L,D-TPase catalytic" evidence="10">
    <location>
        <begin position="54"/>
        <end position="164"/>
    </location>
</feature>
<evidence type="ECO:0000313" key="11">
    <source>
        <dbReference type="EMBL" id="SDN96105.1"/>
    </source>
</evidence>
<dbReference type="PANTHER" id="PTHR30582:SF2">
    <property type="entry name" value="L,D-TRANSPEPTIDASE YCIB-RELATED"/>
    <property type="match status" value="1"/>
</dbReference>
<dbReference type="InterPro" id="IPR038063">
    <property type="entry name" value="Transpep_catalytic_dom"/>
</dbReference>
<feature type="chain" id="PRO_5017301388" evidence="9">
    <location>
        <begin position="20"/>
        <end position="348"/>
    </location>
</feature>
<feature type="active site" description="Nucleophile" evidence="7">
    <location>
        <position position="139"/>
    </location>
</feature>
<dbReference type="NCBIfam" id="NF004785">
    <property type="entry name" value="PRK06132.1-2"/>
    <property type="match status" value="1"/>
</dbReference>
<proteinExistence type="inferred from homology"/>
<keyword evidence="3" id="KW-0808">Transferase</keyword>
<comment type="similarity">
    <text evidence="2">Belongs to the YkuD family.</text>
</comment>
<dbReference type="CDD" id="cd16913">
    <property type="entry name" value="YkuD_like"/>
    <property type="match status" value="1"/>
</dbReference>
<dbReference type="Proteomes" id="UP000242957">
    <property type="component" value="Unassembled WGS sequence"/>
</dbReference>
<dbReference type="GO" id="GO:0005576">
    <property type="term" value="C:extracellular region"/>
    <property type="evidence" value="ECO:0007669"/>
    <property type="project" value="TreeGrafter"/>
</dbReference>
<sequence>MKRLLTALAFGLATSLVVASPNKPSPLSDLSHAVRTLKPGQFLWYPEISPQGPVTLVVSLSEQRVFVYRNGIAIGVATVSTGKKGKETPTGVFSILQKKVEYRSDLYDDAPMPYMQRLTWDGIALHAGRLPGYPASHGCIRLPMAFARKLYEVTGFSSTTVIISDARSSPVEVDHPGLLAPTVSDGRPSGPPLSPVEPYWSDPGVLQGPLSVLVSRADRRAYVYRGGVQIGSAPVAFENPHEKSGVAAFALLEKPDPLQIISDNPALRWTAVQVSNPERGMTPAEQLGKVSMDRQFLRSLLLAMDVGSTLVITDLPSTRETRSNPDFTVITTNSRPMTSESAKNQTAD</sequence>
<dbReference type="InterPro" id="IPR016915">
    <property type="entry name" value="UCP029342"/>
</dbReference>
<dbReference type="GO" id="GO:0018104">
    <property type="term" value="P:peptidoglycan-protein cross-linking"/>
    <property type="evidence" value="ECO:0007669"/>
    <property type="project" value="TreeGrafter"/>
</dbReference>
<keyword evidence="5 7" id="KW-0573">Peptidoglycan synthesis</keyword>
<dbReference type="GO" id="GO:0071555">
    <property type="term" value="P:cell wall organization"/>
    <property type="evidence" value="ECO:0007669"/>
    <property type="project" value="UniProtKB-UniRule"/>
</dbReference>
<dbReference type="InterPro" id="IPR005490">
    <property type="entry name" value="LD_TPept_cat_dom"/>
</dbReference>
<evidence type="ECO:0000256" key="1">
    <source>
        <dbReference type="ARBA" id="ARBA00004752"/>
    </source>
</evidence>
<dbReference type="Pfam" id="PF03734">
    <property type="entry name" value="YkuD"/>
    <property type="match status" value="1"/>
</dbReference>
<dbReference type="PROSITE" id="PS52029">
    <property type="entry name" value="LD_TPASE"/>
    <property type="match status" value="1"/>
</dbReference>
<evidence type="ECO:0000259" key="10">
    <source>
        <dbReference type="PROSITE" id="PS52029"/>
    </source>
</evidence>
<feature type="region of interest" description="Disordered" evidence="8">
    <location>
        <begin position="317"/>
        <end position="348"/>
    </location>
</feature>
<name>A0A1H0FN94_9PSED</name>
<dbReference type="PANTHER" id="PTHR30582">
    <property type="entry name" value="L,D-TRANSPEPTIDASE"/>
    <property type="match status" value="1"/>
</dbReference>
<evidence type="ECO:0000256" key="9">
    <source>
        <dbReference type="SAM" id="SignalP"/>
    </source>
</evidence>
<dbReference type="OrthoDB" id="463216at2"/>
<dbReference type="AlphaFoldDB" id="A0A1H0FN94"/>
<evidence type="ECO:0000256" key="7">
    <source>
        <dbReference type="PROSITE-ProRule" id="PRU01373"/>
    </source>
</evidence>
<dbReference type="GO" id="GO:0071972">
    <property type="term" value="F:peptidoglycan L,D-transpeptidase activity"/>
    <property type="evidence" value="ECO:0007669"/>
    <property type="project" value="TreeGrafter"/>
</dbReference>
<evidence type="ECO:0000256" key="4">
    <source>
        <dbReference type="ARBA" id="ARBA00022960"/>
    </source>
</evidence>
<dbReference type="Gene3D" id="2.40.440.10">
    <property type="entry name" value="L,D-transpeptidase catalytic domain-like"/>
    <property type="match status" value="1"/>
</dbReference>
<evidence type="ECO:0000256" key="3">
    <source>
        <dbReference type="ARBA" id="ARBA00022679"/>
    </source>
</evidence>
<dbReference type="EMBL" id="FNIJ01000006">
    <property type="protein sequence ID" value="SDN96105.1"/>
    <property type="molecule type" value="Genomic_DNA"/>
</dbReference>
<dbReference type="GO" id="GO:0008360">
    <property type="term" value="P:regulation of cell shape"/>
    <property type="evidence" value="ECO:0007669"/>
    <property type="project" value="UniProtKB-UniRule"/>
</dbReference>
<evidence type="ECO:0000256" key="8">
    <source>
        <dbReference type="SAM" id="MobiDB-lite"/>
    </source>
</evidence>
<dbReference type="SUPFAM" id="SSF141523">
    <property type="entry name" value="L,D-transpeptidase catalytic domain-like"/>
    <property type="match status" value="1"/>
</dbReference>
<accession>A0A1H0FN94</accession>
<comment type="pathway">
    <text evidence="1 7">Cell wall biogenesis; peptidoglycan biosynthesis.</text>
</comment>
<feature type="compositionally biased region" description="Polar residues" evidence="8">
    <location>
        <begin position="324"/>
        <end position="348"/>
    </location>
</feature>
<keyword evidence="12" id="KW-1185">Reference proteome</keyword>
<evidence type="ECO:0000256" key="6">
    <source>
        <dbReference type="ARBA" id="ARBA00023316"/>
    </source>
</evidence>
<feature type="signal peptide" evidence="9">
    <location>
        <begin position="1"/>
        <end position="19"/>
    </location>
</feature>
<dbReference type="STRING" id="198616.SAMN05216193_106268"/>
<protein>
    <submittedName>
        <fullName evidence="11">L,D-transpeptidase catalytic domain</fullName>
    </submittedName>
</protein>
<organism evidence="11 12">
    <name type="scientific">Pseudomonas jinjuensis</name>
    <dbReference type="NCBI Taxonomy" id="198616"/>
    <lineage>
        <taxon>Bacteria</taxon>
        <taxon>Pseudomonadati</taxon>
        <taxon>Pseudomonadota</taxon>
        <taxon>Gammaproteobacteria</taxon>
        <taxon>Pseudomonadales</taxon>
        <taxon>Pseudomonadaceae</taxon>
        <taxon>Pseudomonas</taxon>
    </lineage>
</organism>
<reference evidence="12" key="1">
    <citation type="submission" date="2016-10" db="EMBL/GenBank/DDBJ databases">
        <authorList>
            <person name="Varghese N."/>
            <person name="Submissions S."/>
        </authorList>
    </citation>
    <scope>NUCLEOTIDE SEQUENCE [LARGE SCALE GENOMIC DNA]</scope>
    <source>
        <strain evidence="12">JCM 21621</strain>
    </source>
</reference>
<keyword evidence="9" id="KW-0732">Signal</keyword>
<keyword evidence="4 7" id="KW-0133">Cell shape</keyword>